<dbReference type="Gene3D" id="1.10.510.10">
    <property type="entry name" value="Transferase(Phosphotransferase) domain 1"/>
    <property type="match status" value="1"/>
</dbReference>
<protein>
    <recommendedName>
        <fullName evidence="7">Protein kinase domain-containing protein</fullName>
    </recommendedName>
</protein>
<dbReference type="InterPro" id="IPR008271">
    <property type="entry name" value="Ser/Thr_kinase_AS"/>
</dbReference>
<dbReference type="PROSITE" id="PS00108">
    <property type="entry name" value="PROTEIN_KINASE_ST"/>
    <property type="match status" value="1"/>
</dbReference>
<reference evidence="8" key="2">
    <citation type="submission" date="2025-09" db="UniProtKB">
        <authorList>
            <consortium name="Ensembl"/>
        </authorList>
    </citation>
    <scope>IDENTIFICATION</scope>
</reference>
<dbReference type="PROSITE" id="PS50011">
    <property type="entry name" value="PROTEIN_KINASE_DOM"/>
    <property type="match status" value="1"/>
</dbReference>
<evidence type="ECO:0000256" key="6">
    <source>
        <dbReference type="ARBA" id="ARBA00022840"/>
    </source>
</evidence>
<dbReference type="AlphaFoldDB" id="A0A8C9EN08"/>
<dbReference type="GO" id="GO:0035556">
    <property type="term" value="P:intracellular signal transduction"/>
    <property type="evidence" value="ECO:0007669"/>
    <property type="project" value="TreeGrafter"/>
</dbReference>
<accession>A0A8C9EN08</accession>
<keyword evidence="5" id="KW-0418">Kinase</keyword>
<proteinExistence type="inferred from homology"/>
<evidence type="ECO:0000256" key="4">
    <source>
        <dbReference type="ARBA" id="ARBA00022741"/>
    </source>
</evidence>
<dbReference type="SUPFAM" id="SSF56112">
    <property type="entry name" value="Protein kinase-like (PK-like)"/>
    <property type="match status" value="1"/>
</dbReference>
<evidence type="ECO:0000256" key="1">
    <source>
        <dbReference type="ARBA" id="ARBA00006692"/>
    </source>
</evidence>
<keyword evidence="6" id="KW-0067">ATP-binding</keyword>
<dbReference type="Gene3D" id="3.30.200.20">
    <property type="entry name" value="Phosphorylase Kinase, domain 1"/>
    <property type="match status" value="1"/>
</dbReference>
<evidence type="ECO:0000256" key="3">
    <source>
        <dbReference type="ARBA" id="ARBA00022679"/>
    </source>
</evidence>
<keyword evidence="2" id="KW-0723">Serine/threonine-protein kinase</keyword>
<dbReference type="GO" id="GO:0005634">
    <property type="term" value="C:nucleus"/>
    <property type="evidence" value="ECO:0007669"/>
    <property type="project" value="TreeGrafter"/>
</dbReference>
<dbReference type="InterPro" id="IPR011009">
    <property type="entry name" value="Kinase-like_dom_sf"/>
</dbReference>
<name>A0A8C9EN08_PAVCR</name>
<dbReference type="InterPro" id="IPR000719">
    <property type="entry name" value="Prot_kinase_dom"/>
</dbReference>
<keyword evidence="4" id="KW-0547">Nucleotide-binding</keyword>
<dbReference type="GO" id="GO:0043065">
    <property type="term" value="P:positive regulation of apoptotic process"/>
    <property type="evidence" value="ECO:0007669"/>
    <property type="project" value="TreeGrafter"/>
</dbReference>
<evidence type="ECO:0000256" key="2">
    <source>
        <dbReference type="ARBA" id="ARBA00022527"/>
    </source>
</evidence>
<evidence type="ECO:0000313" key="8">
    <source>
        <dbReference type="Ensembl" id="ENSPSTP00000002658.1"/>
    </source>
</evidence>
<reference evidence="8" key="1">
    <citation type="submission" date="2025-08" db="UniProtKB">
        <authorList>
            <consortium name="Ensembl"/>
        </authorList>
    </citation>
    <scope>IDENTIFICATION</scope>
</reference>
<evidence type="ECO:0000313" key="9">
    <source>
        <dbReference type="Proteomes" id="UP000694428"/>
    </source>
</evidence>
<evidence type="ECO:0000256" key="5">
    <source>
        <dbReference type="ARBA" id="ARBA00022777"/>
    </source>
</evidence>
<dbReference type="Pfam" id="PF00069">
    <property type="entry name" value="Pkinase"/>
    <property type="match status" value="1"/>
</dbReference>
<dbReference type="PANTHER" id="PTHR24342:SF20">
    <property type="entry name" value="MYOSIN LIGHT CHAIN KINASE, SMOOTH MUSCLE"/>
    <property type="match status" value="1"/>
</dbReference>
<organism evidence="8 9">
    <name type="scientific">Pavo cristatus</name>
    <name type="common">Indian peafowl</name>
    <name type="synonym">Blue peafowl</name>
    <dbReference type="NCBI Taxonomy" id="9049"/>
    <lineage>
        <taxon>Eukaryota</taxon>
        <taxon>Metazoa</taxon>
        <taxon>Chordata</taxon>
        <taxon>Craniata</taxon>
        <taxon>Vertebrata</taxon>
        <taxon>Euteleostomi</taxon>
        <taxon>Archelosauria</taxon>
        <taxon>Archosauria</taxon>
        <taxon>Dinosauria</taxon>
        <taxon>Saurischia</taxon>
        <taxon>Theropoda</taxon>
        <taxon>Coelurosauria</taxon>
        <taxon>Aves</taxon>
        <taxon>Neognathae</taxon>
        <taxon>Galloanserae</taxon>
        <taxon>Galliformes</taxon>
        <taxon>Phasianidae</taxon>
        <taxon>Phasianinae</taxon>
        <taxon>Pavo</taxon>
    </lineage>
</organism>
<dbReference type="GO" id="GO:0004674">
    <property type="term" value="F:protein serine/threonine kinase activity"/>
    <property type="evidence" value="ECO:0007669"/>
    <property type="project" value="UniProtKB-KW"/>
</dbReference>
<keyword evidence="9" id="KW-1185">Reference proteome</keyword>
<keyword evidence="3" id="KW-0808">Transferase</keyword>
<dbReference type="GO" id="GO:0005524">
    <property type="term" value="F:ATP binding"/>
    <property type="evidence" value="ECO:0007669"/>
    <property type="project" value="UniProtKB-KW"/>
</dbReference>
<evidence type="ECO:0000259" key="7">
    <source>
        <dbReference type="PROSITE" id="PS50011"/>
    </source>
</evidence>
<dbReference type="PANTHER" id="PTHR24342">
    <property type="entry name" value="SERINE/THREONINE-PROTEIN KINASE 17"/>
    <property type="match status" value="1"/>
</dbReference>
<dbReference type="Proteomes" id="UP000694428">
    <property type="component" value="Unplaced"/>
</dbReference>
<sequence>FGCVHTAGEARRVSRGPTIPTSSEGKFGTVYRLQEKATGKIRAGKFFRTRTAKEKQAARAEVELMNLLHHPRLVQCLAAFQVQGGLGTCRPLCGSHTQYMRQILEGLQYMHGQAVVHLDLKPENIVCVSPGSHWLKIIDFGLARKMLQGDVLHGTPEFMAPEVVSFEPVGLATDMWSVGVICYILLSGESPFQGDNDMETLSNITAARWEFEEEIFSDISQQAKDFISQLLQKDPRSGALQHPWLQQPLPRSMKALPKERIKQFLTRRKWQVCGAGCAWGTGEGMRVPVSLSALFPLSRKQAKPYWPSTGSRCCPRTRTGEHQRLRMRKVMVLNH</sequence>
<dbReference type="SMART" id="SM00220">
    <property type="entry name" value="S_TKc"/>
    <property type="match status" value="1"/>
</dbReference>
<dbReference type="Ensembl" id="ENSPSTT00000002790.1">
    <property type="protein sequence ID" value="ENSPSTP00000002658.1"/>
    <property type="gene ID" value="ENSPSTG00000001978.1"/>
</dbReference>
<feature type="domain" description="Protein kinase" evidence="7">
    <location>
        <begin position="16"/>
        <end position="250"/>
    </location>
</feature>
<comment type="similarity">
    <text evidence="1">Belongs to the protein kinase superfamily. CAMK Ser/Thr protein kinase family.</text>
</comment>